<dbReference type="InterPro" id="IPR007267">
    <property type="entry name" value="GtrA_DPMS_TM"/>
</dbReference>
<evidence type="ECO:0000256" key="4">
    <source>
        <dbReference type="ARBA" id="ARBA00022989"/>
    </source>
</evidence>
<dbReference type="Proteomes" id="UP000824164">
    <property type="component" value="Unassembled WGS sequence"/>
</dbReference>
<accession>A0A9D1KXF0</accession>
<dbReference type="InterPro" id="IPR051401">
    <property type="entry name" value="GtrA_CellWall_Glycosyl"/>
</dbReference>
<name>A0A9D1KXF0_9FIRM</name>
<reference evidence="8" key="1">
    <citation type="submission" date="2020-10" db="EMBL/GenBank/DDBJ databases">
        <authorList>
            <person name="Gilroy R."/>
        </authorList>
    </citation>
    <scope>NUCLEOTIDE SEQUENCE</scope>
    <source>
        <strain evidence="8">CHK187-14744</strain>
    </source>
</reference>
<evidence type="ECO:0000256" key="5">
    <source>
        <dbReference type="ARBA" id="ARBA00023136"/>
    </source>
</evidence>
<proteinExistence type="inferred from homology"/>
<evidence type="ECO:0000259" key="7">
    <source>
        <dbReference type="Pfam" id="PF04138"/>
    </source>
</evidence>
<dbReference type="EMBL" id="DVLT01000029">
    <property type="protein sequence ID" value="HIU02420.1"/>
    <property type="molecule type" value="Genomic_DNA"/>
</dbReference>
<protein>
    <submittedName>
        <fullName evidence="8">GtrA family protein</fullName>
    </submittedName>
</protein>
<dbReference type="AlphaFoldDB" id="A0A9D1KXF0"/>
<organism evidence="8 9">
    <name type="scientific">Candidatus Onthocola gallistercoris</name>
    <dbReference type="NCBI Taxonomy" id="2840876"/>
    <lineage>
        <taxon>Bacteria</taxon>
        <taxon>Bacillati</taxon>
        <taxon>Bacillota</taxon>
        <taxon>Bacilli</taxon>
        <taxon>Candidatus Onthocola</taxon>
    </lineage>
</organism>
<dbReference type="PANTHER" id="PTHR38459">
    <property type="entry name" value="PROPHAGE BACTOPRENOL-LINKED GLUCOSE TRANSLOCASE HOMOLOG"/>
    <property type="match status" value="1"/>
</dbReference>
<keyword evidence="5 6" id="KW-0472">Membrane</keyword>
<comment type="caution">
    <text evidence="8">The sequence shown here is derived from an EMBL/GenBank/DDBJ whole genome shotgun (WGS) entry which is preliminary data.</text>
</comment>
<feature type="transmembrane region" description="Helical" evidence="6">
    <location>
        <begin position="12"/>
        <end position="33"/>
    </location>
</feature>
<feature type="domain" description="GtrA/DPMS transmembrane" evidence="7">
    <location>
        <begin position="14"/>
        <end position="128"/>
    </location>
</feature>
<dbReference type="Pfam" id="PF04138">
    <property type="entry name" value="GtrA_DPMS_TM"/>
    <property type="match status" value="1"/>
</dbReference>
<evidence type="ECO:0000313" key="9">
    <source>
        <dbReference type="Proteomes" id="UP000824164"/>
    </source>
</evidence>
<feature type="transmembrane region" description="Helical" evidence="6">
    <location>
        <begin position="39"/>
        <end position="57"/>
    </location>
</feature>
<comment type="subcellular location">
    <subcellularLocation>
        <location evidence="1">Membrane</location>
        <topology evidence="1">Multi-pass membrane protein</topology>
    </subcellularLocation>
</comment>
<sequence>MSSSKGKELLRSLKFLLFSISAGVIEILVFSLLNELTGWSYWPCYLIGLVVSVLWNFTLNRRYTFQSANNVPVAMAKVFAFYCVFTPVSTIAGNYLAETLLWNEYLVTVVNMVANFTLEFLYDRFFVFRDSLDTNDLAKRRK</sequence>
<dbReference type="PANTHER" id="PTHR38459:SF1">
    <property type="entry name" value="PROPHAGE BACTOPRENOL-LINKED GLUCOSE TRANSLOCASE HOMOLOG"/>
    <property type="match status" value="1"/>
</dbReference>
<feature type="transmembrane region" description="Helical" evidence="6">
    <location>
        <begin position="102"/>
        <end position="122"/>
    </location>
</feature>
<reference evidence="8" key="2">
    <citation type="journal article" date="2021" name="PeerJ">
        <title>Extensive microbial diversity within the chicken gut microbiome revealed by metagenomics and culture.</title>
        <authorList>
            <person name="Gilroy R."/>
            <person name="Ravi A."/>
            <person name="Getino M."/>
            <person name="Pursley I."/>
            <person name="Horton D.L."/>
            <person name="Alikhan N.F."/>
            <person name="Baker D."/>
            <person name="Gharbi K."/>
            <person name="Hall N."/>
            <person name="Watson M."/>
            <person name="Adriaenssens E.M."/>
            <person name="Foster-Nyarko E."/>
            <person name="Jarju S."/>
            <person name="Secka A."/>
            <person name="Antonio M."/>
            <person name="Oren A."/>
            <person name="Chaudhuri R.R."/>
            <person name="La Ragione R."/>
            <person name="Hildebrand F."/>
            <person name="Pallen M.J."/>
        </authorList>
    </citation>
    <scope>NUCLEOTIDE SEQUENCE</scope>
    <source>
        <strain evidence="8">CHK187-14744</strain>
    </source>
</reference>
<evidence type="ECO:0000256" key="2">
    <source>
        <dbReference type="ARBA" id="ARBA00009399"/>
    </source>
</evidence>
<keyword evidence="4 6" id="KW-1133">Transmembrane helix</keyword>
<evidence type="ECO:0000256" key="6">
    <source>
        <dbReference type="SAM" id="Phobius"/>
    </source>
</evidence>
<gene>
    <name evidence="8" type="ORF">IAB63_04110</name>
</gene>
<evidence type="ECO:0000256" key="1">
    <source>
        <dbReference type="ARBA" id="ARBA00004141"/>
    </source>
</evidence>
<dbReference type="GO" id="GO:0005886">
    <property type="term" value="C:plasma membrane"/>
    <property type="evidence" value="ECO:0007669"/>
    <property type="project" value="TreeGrafter"/>
</dbReference>
<keyword evidence="3 6" id="KW-0812">Transmembrane</keyword>
<evidence type="ECO:0000256" key="3">
    <source>
        <dbReference type="ARBA" id="ARBA00022692"/>
    </source>
</evidence>
<feature type="transmembrane region" description="Helical" evidence="6">
    <location>
        <begin position="78"/>
        <end position="96"/>
    </location>
</feature>
<comment type="similarity">
    <text evidence="2">Belongs to the GtrA family.</text>
</comment>
<evidence type="ECO:0000313" key="8">
    <source>
        <dbReference type="EMBL" id="HIU02420.1"/>
    </source>
</evidence>
<dbReference type="GO" id="GO:0000271">
    <property type="term" value="P:polysaccharide biosynthetic process"/>
    <property type="evidence" value="ECO:0007669"/>
    <property type="project" value="InterPro"/>
</dbReference>